<dbReference type="InterPro" id="IPR011944">
    <property type="entry name" value="Steroid_delta5-4_isomerase"/>
</dbReference>
<dbReference type="InterPro" id="IPR032710">
    <property type="entry name" value="NTF2-like_dom_sf"/>
</dbReference>
<keyword evidence="4" id="KW-1185">Reference proteome</keyword>
<dbReference type="SUPFAM" id="SSF54427">
    <property type="entry name" value="NTF2-like"/>
    <property type="match status" value="1"/>
</dbReference>
<accession>A0ABN1EUZ3</accession>
<proteinExistence type="predicted"/>
<dbReference type="NCBIfam" id="TIGR02246">
    <property type="entry name" value="SgcJ/EcaC family oxidoreductase"/>
    <property type="match status" value="1"/>
</dbReference>
<evidence type="ECO:0000313" key="4">
    <source>
        <dbReference type="Proteomes" id="UP001501588"/>
    </source>
</evidence>
<dbReference type="EMBL" id="BAAAFZ010000011">
    <property type="protein sequence ID" value="GAA0575130.1"/>
    <property type="molecule type" value="Genomic_DNA"/>
</dbReference>
<gene>
    <name evidence="3" type="ORF">GCM10009416_12200</name>
</gene>
<name>A0ABN1EUZ3_9PROT</name>
<evidence type="ECO:0000259" key="2">
    <source>
        <dbReference type="Pfam" id="PF13474"/>
    </source>
</evidence>
<feature type="chain" id="PRO_5046687233" description="SnoaL-like domain-containing protein" evidence="1">
    <location>
        <begin position="20"/>
        <end position="149"/>
    </location>
</feature>
<comment type="caution">
    <text evidence="3">The sequence shown here is derived from an EMBL/GenBank/DDBJ whole genome shotgun (WGS) entry which is preliminary data.</text>
</comment>
<dbReference type="Gene3D" id="3.10.450.50">
    <property type="match status" value="1"/>
</dbReference>
<protein>
    <recommendedName>
        <fullName evidence="2">SnoaL-like domain-containing protein</fullName>
    </recommendedName>
</protein>
<reference evidence="3 4" key="1">
    <citation type="journal article" date="2019" name="Int. J. Syst. Evol. Microbiol.">
        <title>The Global Catalogue of Microorganisms (GCM) 10K type strain sequencing project: providing services to taxonomists for standard genome sequencing and annotation.</title>
        <authorList>
            <consortium name="The Broad Institute Genomics Platform"/>
            <consortium name="The Broad Institute Genome Sequencing Center for Infectious Disease"/>
            <person name="Wu L."/>
            <person name="Ma J."/>
        </authorList>
    </citation>
    <scope>NUCLEOTIDE SEQUENCE [LARGE SCALE GENOMIC DNA]</scope>
    <source>
        <strain evidence="3 4">JCM 9933</strain>
    </source>
</reference>
<dbReference type="Proteomes" id="UP001501588">
    <property type="component" value="Unassembled WGS sequence"/>
</dbReference>
<evidence type="ECO:0000256" key="1">
    <source>
        <dbReference type="SAM" id="SignalP"/>
    </source>
</evidence>
<dbReference type="Pfam" id="PF13474">
    <property type="entry name" value="SnoaL_3"/>
    <property type="match status" value="1"/>
</dbReference>
<feature type="domain" description="SnoaL-like" evidence="2">
    <location>
        <begin position="27"/>
        <end position="142"/>
    </location>
</feature>
<keyword evidence="1" id="KW-0732">Signal</keyword>
<sequence length="149" mass="16302">MRFFPAAAFACAVPVAAAAQPYGPEMVVERFLDTFRAGDLDAIVSLHAPDASWLPTTGGPRLDGRDAIRGYYQRIFAGTQARSITPSNERWQPLGDDVAVRSADIRIDQKTTDGRALVTFARLTAVYRRDEGGGWSIVHQHSCQRPAAQ</sequence>
<feature type="signal peptide" evidence="1">
    <location>
        <begin position="1"/>
        <end position="19"/>
    </location>
</feature>
<dbReference type="InterPro" id="IPR037401">
    <property type="entry name" value="SnoaL-like"/>
</dbReference>
<evidence type="ECO:0000313" key="3">
    <source>
        <dbReference type="EMBL" id="GAA0575130.1"/>
    </source>
</evidence>
<organism evidence="3 4">
    <name type="scientific">Craurococcus roseus</name>
    <dbReference type="NCBI Taxonomy" id="77585"/>
    <lineage>
        <taxon>Bacteria</taxon>
        <taxon>Pseudomonadati</taxon>
        <taxon>Pseudomonadota</taxon>
        <taxon>Alphaproteobacteria</taxon>
        <taxon>Acetobacterales</taxon>
        <taxon>Acetobacteraceae</taxon>
        <taxon>Craurococcus</taxon>
    </lineage>
</organism>
<dbReference type="RefSeq" id="WP_343894292.1">
    <property type="nucleotide sequence ID" value="NZ_BAAAFZ010000011.1"/>
</dbReference>